<evidence type="ECO:0000313" key="1">
    <source>
        <dbReference type="EMBL" id="CAB4016501.1"/>
    </source>
</evidence>
<dbReference type="EMBL" id="CACRXK020009141">
    <property type="protein sequence ID" value="CAB4016501.1"/>
    <property type="molecule type" value="Genomic_DNA"/>
</dbReference>
<evidence type="ECO:0000313" key="2">
    <source>
        <dbReference type="Proteomes" id="UP001152795"/>
    </source>
</evidence>
<proteinExistence type="predicted"/>
<comment type="caution">
    <text evidence="1">The sequence shown here is derived from an EMBL/GenBank/DDBJ whole genome shotgun (WGS) entry which is preliminary data.</text>
</comment>
<reference evidence="1" key="1">
    <citation type="submission" date="2020-04" db="EMBL/GenBank/DDBJ databases">
        <authorList>
            <person name="Alioto T."/>
            <person name="Alioto T."/>
            <person name="Gomez Garrido J."/>
        </authorList>
    </citation>
    <scope>NUCLEOTIDE SEQUENCE</scope>
    <source>
        <strain evidence="1">A484AB</strain>
    </source>
</reference>
<dbReference type="AlphaFoldDB" id="A0A6S7JIM4"/>
<name>A0A6S7JIM4_PARCT</name>
<protein>
    <submittedName>
        <fullName evidence="1">Uncharacterized protein</fullName>
    </submittedName>
</protein>
<keyword evidence="2" id="KW-1185">Reference proteome</keyword>
<accession>A0A6S7JIM4</accession>
<gene>
    <name evidence="1" type="ORF">PACLA_8A015648</name>
</gene>
<dbReference type="Proteomes" id="UP001152795">
    <property type="component" value="Unassembled WGS sequence"/>
</dbReference>
<organism evidence="1 2">
    <name type="scientific">Paramuricea clavata</name>
    <name type="common">Red gorgonian</name>
    <name type="synonym">Violescent sea-whip</name>
    <dbReference type="NCBI Taxonomy" id="317549"/>
    <lineage>
        <taxon>Eukaryota</taxon>
        <taxon>Metazoa</taxon>
        <taxon>Cnidaria</taxon>
        <taxon>Anthozoa</taxon>
        <taxon>Octocorallia</taxon>
        <taxon>Malacalcyonacea</taxon>
        <taxon>Plexauridae</taxon>
        <taxon>Paramuricea</taxon>
    </lineage>
</organism>
<sequence length="185" mass="20939">MKDPILLKNKKELLCIARQNIDNSGFQYKKGKSRSTMFATPDSSTCGSTKKNVTRNLCEKRLEQLREDLKEVDLQISFSLQQRDNCSNVHNFSKAFLNNAVALPPVQIQLSESEYHEDEVPPDIEVAEDIEVNSLKSDEVHVVLEEDSCRSDESLPMNCSLPLDQPTCVPEENANFLREPPVKNS</sequence>